<evidence type="ECO:0000313" key="3">
    <source>
        <dbReference type="EMBL" id="NOH16412.1"/>
    </source>
</evidence>
<dbReference type="InterPro" id="IPR005646">
    <property type="entry name" value="FapA"/>
</dbReference>
<dbReference type="Proteomes" id="UP000528432">
    <property type="component" value="Unassembled WGS sequence"/>
</dbReference>
<dbReference type="Pfam" id="PF14804">
    <property type="entry name" value="Jag_N"/>
    <property type="match status" value="1"/>
</dbReference>
<dbReference type="InterPro" id="IPR032782">
    <property type="entry name" value="KhpB_N"/>
</dbReference>
<dbReference type="Pfam" id="PF03961">
    <property type="entry name" value="FapA"/>
    <property type="match status" value="1"/>
</dbReference>
<dbReference type="InterPro" id="IPR046865">
    <property type="entry name" value="FapA_b_solenoid"/>
</dbReference>
<dbReference type="SMART" id="SM01245">
    <property type="entry name" value="Jag_N"/>
    <property type="match status" value="1"/>
</dbReference>
<dbReference type="PANTHER" id="PTHR38032:SF1">
    <property type="entry name" value="RNA-BINDING PROTEIN KHPB N-TERMINAL DOMAIN-CONTAINING PROTEIN"/>
    <property type="match status" value="1"/>
</dbReference>
<reference evidence="3 4" key="1">
    <citation type="submission" date="2020-05" db="EMBL/GenBank/DDBJ databases">
        <title>Draft genome sequence of Clostridium cochlearium strain AGROS13 isolated from a sheep dairy farm in New Zealand.</title>
        <authorList>
            <person name="Gupta T.B."/>
            <person name="Jauregui R."/>
            <person name="Risson A.N."/>
            <person name="Brightwell G."/>
            <person name="Maclean P."/>
        </authorList>
    </citation>
    <scope>NUCLEOTIDE SEQUENCE [LARGE SCALE GENOMIC DNA]</scope>
    <source>
        <strain evidence="3 4">AGROS13</strain>
    </source>
</reference>
<dbReference type="EMBL" id="JABFIF010000016">
    <property type="protein sequence ID" value="NOH16412.1"/>
    <property type="molecule type" value="Genomic_DNA"/>
</dbReference>
<evidence type="ECO:0000313" key="4">
    <source>
        <dbReference type="Proteomes" id="UP000528432"/>
    </source>
</evidence>
<dbReference type="RefSeq" id="WP_171303574.1">
    <property type="nucleotide sequence ID" value="NZ_JABFIF010000016.1"/>
</dbReference>
<organism evidence="3 4">
    <name type="scientific">Clostridium cochlearium</name>
    <dbReference type="NCBI Taxonomy" id="1494"/>
    <lineage>
        <taxon>Bacteria</taxon>
        <taxon>Bacillati</taxon>
        <taxon>Bacillota</taxon>
        <taxon>Clostridia</taxon>
        <taxon>Eubacteriales</taxon>
        <taxon>Clostridiaceae</taxon>
        <taxon>Clostridium</taxon>
    </lineage>
</organism>
<feature type="domain" description="RNA-binding protein KhpB N-terminal" evidence="2">
    <location>
        <begin position="6"/>
        <end position="53"/>
    </location>
</feature>
<accession>A0A7Y4DDR9</accession>
<dbReference type="InterPro" id="IPR046866">
    <property type="entry name" value="FapA_N"/>
</dbReference>
<protein>
    <submittedName>
        <fullName evidence="3">DUF342 domain-containing protein</fullName>
    </submittedName>
</protein>
<name>A0A7Y4DDR9_CLOCO</name>
<proteinExistence type="predicted"/>
<keyword evidence="1" id="KW-0175">Coiled coil</keyword>
<feature type="coiled-coil region" evidence="1">
    <location>
        <begin position="55"/>
        <end position="84"/>
    </location>
</feature>
<dbReference type="PANTHER" id="PTHR38032">
    <property type="entry name" value="POLYMERASE-RELATED"/>
    <property type="match status" value="1"/>
</dbReference>
<comment type="caution">
    <text evidence="3">The sequence shown here is derived from an EMBL/GenBank/DDBJ whole genome shotgun (WGS) entry which is preliminary data.</text>
</comment>
<evidence type="ECO:0000259" key="2">
    <source>
        <dbReference type="SMART" id="SM01245"/>
    </source>
</evidence>
<evidence type="ECO:0000256" key="1">
    <source>
        <dbReference type="SAM" id="Coils"/>
    </source>
</evidence>
<dbReference type="Pfam" id="PF20250">
    <property type="entry name" value="FapA_N"/>
    <property type="match status" value="1"/>
</dbReference>
<gene>
    <name evidence="3" type="ORF">HMJ28_08440</name>
</gene>
<dbReference type="AlphaFoldDB" id="A0A7Y4DDR9"/>
<sequence length="675" mass="75596">MKTKTKFVGSSLEKCIGDACKLFNVKEEELDYEIVEKKNGLFIKKVAIEASPAKKKDLKEKEELKEKEIIKEKEAENIEEYEINEGVKNENDGTIKIQDGEIIVKNPKNNEKPATIIIGDDTDYISVKVDGNEIIKRADVYEESDIEVSLYDQVASRKIDISTSKDNIEAYISITYKPERIYELKESKEGNQLKLEKVLKYSKMPPKYTPEEIKEQLSKAGIICGIIEENVQKAIEKGCTNMLIAKGARPIDEKDDVIEYKFNVDGREKKPEQDAMGNIDFKSIGTVEAVKKGDVLAIRHTSKTGRDGIDVRGKILKHKLGKKIRIRAGSGCELKGEKIIATIEGKPYEKNNAFYVYRMYEVRSDVDLTTGNIEFIGDVLVHGNVKEGMEVNAGNSITINKNVERAKIDGKGNITIKGSILSSNILGGGQDVTKIKAIDNSNSLIDILKEIMESVKEVKRVDLYGKDKKDGEIIRILMERKYKALPRICLIIIRDITVCGKDKAESAIISAIKNKLIGLAPLNIKSYRELEDIIELLEDRVDKLEKELAIPVDVVIDYCQDSNISSSGNVYITGKGEYISRIIANNSVYFTKKKALARGGQIEAKKEIKCRVVGSISGVTTNLIVGEKGEIWADEAYQNTIFKVGTKEYLLETPSRDIHAYLNKHGDIVVDKLLL</sequence>